<comment type="caution">
    <text evidence="2">The sequence shown here is derived from an EMBL/GenBank/DDBJ whole genome shotgun (WGS) entry which is preliminary data.</text>
</comment>
<organism evidence="2 3">
    <name type="scientific">Mytilus edulis</name>
    <name type="common">Blue mussel</name>
    <dbReference type="NCBI Taxonomy" id="6550"/>
    <lineage>
        <taxon>Eukaryota</taxon>
        <taxon>Metazoa</taxon>
        <taxon>Spiralia</taxon>
        <taxon>Lophotrochozoa</taxon>
        <taxon>Mollusca</taxon>
        <taxon>Bivalvia</taxon>
        <taxon>Autobranchia</taxon>
        <taxon>Pteriomorphia</taxon>
        <taxon>Mytilida</taxon>
        <taxon>Mytiloidea</taxon>
        <taxon>Mytilidae</taxon>
        <taxon>Mytilinae</taxon>
        <taxon>Mytilus</taxon>
    </lineage>
</organism>
<keyword evidence="1" id="KW-0175">Coiled coil</keyword>
<evidence type="ECO:0000256" key="1">
    <source>
        <dbReference type="SAM" id="Coils"/>
    </source>
</evidence>
<dbReference type="Proteomes" id="UP000683360">
    <property type="component" value="Unassembled WGS sequence"/>
</dbReference>
<gene>
    <name evidence="2" type="ORF">MEDL_48844</name>
</gene>
<dbReference type="Gene3D" id="2.130.10.10">
    <property type="entry name" value="YVTN repeat-like/Quinoprotein amine dehydrogenase"/>
    <property type="match status" value="1"/>
</dbReference>
<dbReference type="AlphaFoldDB" id="A0A8S3TRD8"/>
<dbReference type="PANTHER" id="PTHR47197">
    <property type="entry name" value="PROTEIN NIRF"/>
    <property type="match status" value="1"/>
</dbReference>
<sequence length="512" mass="57562">MSYIYYGVIKVCLQDHKTTHSTTVHNSTIFEGYNSNESNIGCIVEDHNECRNLAKLADFIKKNKPSNAFSETEHSLEELVNNIKAVRHDQQNNLQRLAKMKSKIFKEIKETRITINNHLDEIQNDILEKLNAVEEEENTKIVTLLLLLKEKENEISECQKSMGEMKKNAKDLKSYLLMKYFENEVSSKGEFLQSMIDTENIQERNLSYKAHAAIQSLVIDINNFGAITVETKPSNVVIKRRNFKEEQLLVPSLSTVHTIELNLTKTIDSTGDNTWGCCTFPDGRLAFPDYYSKTIRVFNTDGSFSFDVKTATCACDIAYISEDNTLAVSSGGSDTPSISLIDIQNKQMKETIPVGSYCYGIAIKDNELICSAADDGIQVIDMFNNSTSDIVSEQIPSGGYVATFGDKVYHTNNETNCVTCLDLHGIDQWAFQNENVLKEPRGISVDNDGNVYVVGVESFNVVVISADGKQYKELFIVSDDLFEPYTLDYNKETNQLLVADNSNKAMLFDVGH</sequence>
<dbReference type="Gene3D" id="2.40.10.500">
    <property type="match status" value="1"/>
</dbReference>
<evidence type="ECO:0000313" key="3">
    <source>
        <dbReference type="Proteomes" id="UP000683360"/>
    </source>
</evidence>
<feature type="coiled-coil region" evidence="1">
    <location>
        <begin position="119"/>
        <end position="168"/>
    </location>
</feature>
<dbReference type="EMBL" id="CAJPWZ010002349">
    <property type="protein sequence ID" value="CAG2236317.1"/>
    <property type="molecule type" value="Genomic_DNA"/>
</dbReference>
<dbReference type="InterPro" id="IPR015943">
    <property type="entry name" value="WD40/YVTN_repeat-like_dom_sf"/>
</dbReference>
<dbReference type="OrthoDB" id="10410343at2759"/>
<protein>
    <submittedName>
        <fullName evidence="2">Uncharacterized protein</fullName>
    </submittedName>
</protein>
<keyword evidence="3" id="KW-1185">Reference proteome</keyword>
<name>A0A8S3TRD8_MYTED</name>
<evidence type="ECO:0000313" key="2">
    <source>
        <dbReference type="EMBL" id="CAG2236317.1"/>
    </source>
</evidence>
<dbReference type="PANTHER" id="PTHR47197:SF3">
    <property type="entry name" value="DIHYDRO-HEME D1 DEHYDROGENASE"/>
    <property type="match status" value="1"/>
</dbReference>
<dbReference type="SUPFAM" id="SSF101898">
    <property type="entry name" value="NHL repeat"/>
    <property type="match status" value="1"/>
</dbReference>
<reference evidence="2" key="1">
    <citation type="submission" date="2021-03" db="EMBL/GenBank/DDBJ databases">
        <authorList>
            <person name="Bekaert M."/>
        </authorList>
    </citation>
    <scope>NUCLEOTIDE SEQUENCE</scope>
</reference>
<dbReference type="InterPro" id="IPR051200">
    <property type="entry name" value="Host-pathogen_enzymatic-act"/>
</dbReference>
<accession>A0A8S3TRD8</accession>
<proteinExistence type="predicted"/>